<dbReference type="Proteomes" id="UP000315017">
    <property type="component" value="Chromosome"/>
</dbReference>
<dbReference type="PANTHER" id="PTHR34512:SF30">
    <property type="entry name" value="OUTER MEMBRANE PROTEIN ASSEMBLY FACTOR BAMB"/>
    <property type="match status" value="1"/>
</dbReference>
<dbReference type="InterPro" id="IPR002372">
    <property type="entry name" value="PQQ_rpt_dom"/>
</dbReference>
<proteinExistence type="predicted"/>
<reference evidence="3 4" key="1">
    <citation type="submission" date="2019-02" db="EMBL/GenBank/DDBJ databases">
        <title>Deep-cultivation of Planctomycetes and their phenomic and genomic characterization uncovers novel biology.</title>
        <authorList>
            <person name="Wiegand S."/>
            <person name="Jogler M."/>
            <person name="Boedeker C."/>
            <person name="Pinto D."/>
            <person name="Vollmers J."/>
            <person name="Rivas-Marin E."/>
            <person name="Kohn T."/>
            <person name="Peeters S.H."/>
            <person name="Heuer A."/>
            <person name="Rast P."/>
            <person name="Oberbeckmann S."/>
            <person name="Bunk B."/>
            <person name="Jeske O."/>
            <person name="Meyerdierks A."/>
            <person name="Storesund J.E."/>
            <person name="Kallscheuer N."/>
            <person name="Luecker S."/>
            <person name="Lage O.M."/>
            <person name="Pohl T."/>
            <person name="Merkel B.J."/>
            <person name="Hornburger P."/>
            <person name="Mueller R.-W."/>
            <person name="Bruemmer F."/>
            <person name="Labrenz M."/>
            <person name="Spormann A.M."/>
            <person name="Op den Camp H."/>
            <person name="Overmann J."/>
            <person name="Amann R."/>
            <person name="Jetten M.S.M."/>
            <person name="Mascher T."/>
            <person name="Medema M.H."/>
            <person name="Devos D.P."/>
            <person name="Kaster A.-K."/>
            <person name="Ovreas L."/>
            <person name="Rohde M."/>
            <person name="Galperin M.Y."/>
            <person name="Jogler C."/>
        </authorList>
    </citation>
    <scope>NUCLEOTIDE SEQUENCE [LARGE SCALE GENOMIC DNA]</scope>
    <source>
        <strain evidence="3 4">ETA_A8</strain>
    </source>
</reference>
<dbReference type="EMBL" id="CP036274">
    <property type="protein sequence ID" value="QDU26620.1"/>
    <property type="molecule type" value="Genomic_DNA"/>
</dbReference>
<feature type="domain" description="Pyrrolo-quinoline quinone repeat" evidence="2">
    <location>
        <begin position="83"/>
        <end position="341"/>
    </location>
</feature>
<dbReference type="Pfam" id="PF13360">
    <property type="entry name" value="PQQ_2"/>
    <property type="match status" value="1"/>
</dbReference>
<name>A0A517Y8R0_9BACT</name>
<dbReference type="AlphaFoldDB" id="A0A517Y8R0"/>
<evidence type="ECO:0000313" key="4">
    <source>
        <dbReference type="Proteomes" id="UP000315017"/>
    </source>
</evidence>
<dbReference type="PANTHER" id="PTHR34512">
    <property type="entry name" value="CELL SURFACE PROTEIN"/>
    <property type="match status" value="1"/>
</dbReference>
<dbReference type="InterPro" id="IPR015943">
    <property type="entry name" value="WD40/YVTN_repeat-like_dom_sf"/>
</dbReference>
<dbReference type="KEGG" id="aagg:ETAA8_17000"/>
<keyword evidence="1" id="KW-0732">Signal</keyword>
<evidence type="ECO:0000259" key="2">
    <source>
        <dbReference type="Pfam" id="PF13360"/>
    </source>
</evidence>
<dbReference type="InterPro" id="IPR011047">
    <property type="entry name" value="Quinoprotein_ADH-like_sf"/>
</dbReference>
<dbReference type="InterPro" id="IPR018391">
    <property type="entry name" value="PQQ_b-propeller_rpt"/>
</dbReference>
<feature type="chain" id="PRO_5022011022" evidence="1">
    <location>
        <begin position="23"/>
        <end position="417"/>
    </location>
</feature>
<organism evidence="3 4">
    <name type="scientific">Anatilimnocola aggregata</name>
    <dbReference type="NCBI Taxonomy" id="2528021"/>
    <lineage>
        <taxon>Bacteria</taxon>
        <taxon>Pseudomonadati</taxon>
        <taxon>Planctomycetota</taxon>
        <taxon>Planctomycetia</taxon>
        <taxon>Pirellulales</taxon>
        <taxon>Pirellulaceae</taxon>
        <taxon>Anatilimnocola</taxon>
    </lineage>
</organism>
<keyword evidence="4" id="KW-1185">Reference proteome</keyword>
<dbReference type="SUPFAM" id="SSF50998">
    <property type="entry name" value="Quinoprotein alcohol dehydrogenase-like"/>
    <property type="match status" value="1"/>
</dbReference>
<evidence type="ECO:0000256" key="1">
    <source>
        <dbReference type="SAM" id="SignalP"/>
    </source>
</evidence>
<accession>A0A517Y8R0</accession>
<protein>
    <submittedName>
        <fullName evidence="3">Outer membrane protein assembly factor BamB</fullName>
    </submittedName>
</protein>
<evidence type="ECO:0000313" key="3">
    <source>
        <dbReference type="EMBL" id="QDU26620.1"/>
    </source>
</evidence>
<sequence length="417" mass="46534" precursor="true">MAYKRWLCILVAVAIMPLPAPGEDWLQWRGPTRDGFYRGLSWPESLDEKNLRTSWRVELGQSYSGPIVSGKRVFTTETVNADKERVRAFDRDTGEELWQTEWKGSLIVPFFAWANGSWIRATPACDGETLYVAGIRDVLVALDVSNGKERWRVNFVDEYKTPVPSFGFVASPLIDGDHLYVQAAAGVVKLDKRTGEVVWREFHDEGGMNGSAFSSPIIATIDGVRQLVVQAREKLAGLALDSGNVLWSQKVPAFRGMNIITPTIIGDLAFTSTYGGKTVAYRIHNSAPMGESPNFSVETAWEEPAQGYMSSPVVIAGHAYVHLRNQRFACFNLESGKRTWTSEPFGKYWSVIARGDRLLALDEKGELLLIAANPSEFKLLSRRKVSDESAWAHLAVADGQLFVRELNALSVLQWKEE</sequence>
<dbReference type="Gene3D" id="2.130.10.10">
    <property type="entry name" value="YVTN repeat-like/Quinoprotein amine dehydrogenase"/>
    <property type="match status" value="1"/>
</dbReference>
<gene>
    <name evidence="3" type="primary">bamB_4</name>
    <name evidence="3" type="ORF">ETAA8_17000</name>
</gene>
<dbReference type="SMART" id="SM00564">
    <property type="entry name" value="PQQ"/>
    <property type="match status" value="4"/>
</dbReference>
<feature type="signal peptide" evidence="1">
    <location>
        <begin position="1"/>
        <end position="22"/>
    </location>
</feature>